<evidence type="ECO:0000256" key="5">
    <source>
        <dbReference type="ARBA" id="ARBA00042916"/>
    </source>
</evidence>
<dbReference type="EMBL" id="WVTA01000014">
    <property type="protein sequence ID" value="KAK3202217.1"/>
    <property type="molecule type" value="Genomic_DNA"/>
</dbReference>
<dbReference type="GO" id="GO:0005840">
    <property type="term" value="C:ribosome"/>
    <property type="evidence" value="ECO:0007669"/>
    <property type="project" value="UniProtKB-KW"/>
</dbReference>
<evidence type="ECO:0000259" key="8">
    <source>
        <dbReference type="SMART" id="SM01403"/>
    </source>
</evidence>
<dbReference type="InterPro" id="IPR001848">
    <property type="entry name" value="Ribosomal_uS10"/>
</dbReference>
<evidence type="ECO:0000256" key="1">
    <source>
        <dbReference type="ARBA" id="ARBA00007102"/>
    </source>
</evidence>
<dbReference type="Pfam" id="PF00338">
    <property type="entry name" value="Ribosomal_S10"/>
    <property type="match status" value="1"/>
</dbReference>
<keyword evidence="3" id="KW-0687">Ribonucleoprotein</keyword>
<dbReference type="SUPFAM" id="SSF54999">
    <property type="entry name" value="Ribosomal protein S10"/>
    <property type="match status" value="1"/>
</dbReference>
<comment type="similarity">
    <text evidence="1">Belongs to the universal ribosomal protein uS10 family.</text>
</comment>
<evidence type="ECO:0000256" key="6">
    <source>
        <dbReference type="ARBA" id="ARBA00078476"/>
    </source>
</evidence>
<evidence type="ECO:0000256" key="7">
    <source>
        <dbReference type="SAM" id="MobiDB-lite"/>
    </source>
</evidence>
<evidence type="ECO:0000256" key="2">
    <source>
        <dbReference type="ARBA" id="ARBA00022980"/>
    </source>
</evidence>
<dbReference type="Gene3D" id="3.30.70.600">
    <property type="entry name" value="Ribosomal protein S10 domain"/>
    <property type="match status" value="1"/>
</dbReference>
<dbReference type="AlphaFoldDB" id="A0AAN6LQ58"/>
<organism evidence="9 10">
    <name type="scientific">Pseudopithomyces chartarum</name>
    <dbReference type="NCBI Taxonomy" id="1892770"/>
    <lineage>
        <taxon>Eukaryota</taxon>
        <taxon>Fungi</taxon>
        <taxon>Dikarya</taxon>
        <taxon>Ascomycota</taxon>
        <taxon>Pezizomycotina</taxon>
        <taxon>Dothideomycetes</taxon>
        <taxon>Pleosporomycetidae</taxon>
        <taxon>Pleosporales</taxon>
        <taxon>Massarineae</taxon>
        <taxon>Didymosphaeriaceae</taxon>
        <taxon>Pseudopithomyces</taxon>
    </lineage>
</organism>
<sequence length="343" mass="39775">MAAPRSLRPFLAPAKRIKITSPTSSAQTFLRCKSDRADRENRSKPDEKDDGRDIYAEIERGDMSLNERLEHMGINPAQYQTLKNSERKADKKFQKWMPKTKEEAQRKWQQMANTPDNTTLLEMFKKEGLDVLKEGKDRGLKLPTDKDPLDPKTQAALDALRTPVNVQAVHLRPLRRTPEHGVPVCDLQLRTYSIRNLLLFADFAVRAAYYMGLCARGPIPLPRITERWTVPRSNFIFKKSQENFERITMRRLIQIQDGHPDVVKAWLAFLQKHQYHGVGMKANIWEYESLEAATRAGYDIEEGDYSRRREGPMLEKVNEILQSKQYKEGMKDFKAPADTELRM</sequence>
<evidence type="ECO:0000256" key="3">
    <source>
        <dbReference type="ARBA" id="ARBA00023274"/>
    </source>
</evidence>
<comment type="caution">
    <text evidence="9">The sequence shown here is derived from an EMBL/GenBank/DDBJ whole genome shotgun (WGS) entry which is preliminary data.</text>
</comment>
<dbReference type="GO" id="GO:0003735">
    <property type="term" value="F:structural constituent of ribosome"/>
    <property type="evidence" value="ECO:0007669"/>
    <property type="project" value="InterPro"/>
</dbReference>
<evidence type="ECO:0000256" key="4">
    <source>
        <dbReference type="ARBA" id="ARBA00035261"/>
    </source>
</evidence>
<dbReference type="SMART" id="SM01403">
    <property type="entry name" value="Ribosomal_S10"/>
    <property type="match status" value="1"/>
</dbReference>
<proteinExistence type="inferred from homology"/>
<evidence type="ECO:0000313" key="9">
    <source>
        <dbReference type="EMBL" id="KAK3202217.1"/>
    </source>
</evidence>
<keyword evidence="2" id="KW-0689">Ribosomal protein</keyword>
<dbReference type="HAMAP" id="MF_00508">
    <property type="entry name" value="Ribosomal_uS10"/>
    <property type="match status" value="1"/>
</dbReference>
<gene>
    <name evidence="9" type="ORF">GRF29_161g563168</name>
</gene>
<reference evidence="9 10" key="1">
    <citation type="submission" date="2021-02" db="EMBL/GenBank/DDBJ databases">
        <title>Genome assembly of Pseudopithomyces chartarum.</title>
        <authorList>
            <person name="Jauregui R."/>
            <person name="Singh J."/>
            <person name="Voisey C."/>
        </authorList>
    </citation>
    <scope>NUCLEOTIDE SEQUENCE [LARGE SCALE GENOMIC DNA]</scope>
    <source>
        <strain evidence="9 10">AGR01</strain>
    </source>
</reference>
<feature type="region of interest" description="Disordered" evidence="7">
    <location>
        <begin position="18"/>
        <end position="52"/>
    </location>
</feature>
<dbReference type="FunFam" id="3.30.70.600:FF:000003">
    <property type="entry name" value="30S ribosomal protein S10"/>
    <property type="match status" value="1"/>
</dbReference>
<protein>
    <recommendedName>
        <fullName evidence="4">Small ribosomal subunit protein uS10m</fullName>
    </recommendedName>
    <alternativeName>
        <fullName evidence="5">37S ribosomal protein S10, mitochondrial</fullName>
    </alternativeName>
    <alternativeName>
        <fullName evidence="6">Mitochondrial ribosomal small subunit protein 10</fullName>
    </alternativeName>
</protein>
<dbReference type="PANTHER" id="PTHR11700">
    <property type="entry name" value="30S RIBOSOMAL PROTEIN S10 FAMILY MEMBER"/>
    <property type="match status" value="1"/>
</dbReference>
<keyword evidence="10" id="KW-1185">Reference proteome</keyword>
<dbReference type="Proteomes" id="UP001280581">
    <property type="component" value="Unassembled WGS sequence"/>
</dbReference>
<dbReference type="InterPro" id="IPR036838">
    <property type="entry name" value="Ribosomal_uS10_dom_sf"/>
</dbReference>
<dbReference type="GO" id="GO:0006412">
    <property type="term" value="P:translation"/>
    <property type="evidence" value="ECO:0007669"/>
    <property type="project" value="InterPro"/>
</dbReference>
<dbReference type="InterPro" id="IPR027486">
    <property type="entry name" value="Ribosomal_uS10_dom"/>
</dbReference>
<accession>A0AAN6LQ58</accession>
<evidence type="ECO:0000313" key="10">
    <source>
        <dbReference type="Proteomes" id="UP001280581"/>
    </source>
</evidence>
<feature type="compositionally biased region" description="Basic and acidic residues" evidence="7">
    <location>
        <begin position="32"/>
        <end position="52"/>
    </location>
</feature>
<name>A0AAN6LQ58_9PLEO</name>
<dbReference type="GO" id="GO:1990904">
    <property type="term" value="C:ribonucleoprotein complex"/>
    <property type="evidence" value="ECO:0007669"/>
    <property type="project" value="UniProtKB-KW"/>
</dbReference>
<feature type="domain" description="Small ribosomal subunit protein uS10" evidence="8">
    <location>
        <begin position="186"/>
        <end position="283"/>
    </location>
</feature>